<dbReference type="SMART" id="SM00903">
    <property type="entry name" value="Flavin_Reduct"/>
    <property type="match status" value="1"/>
</dbReference>
<evidence type="ECO:0000259" key="2">
    <source>
        <dbReference type="SMART" id="SM00903"/>
    </source>
</evidence>
<dbReference type="OrthoDB" id="9789254at2"/>
<dbReference type="Proteomes" id="UP000193207">
    <property type="component" value="Unassembled WGS sequence"/>
</dbReference>
<organism evidence="3 4">
    <name type="scientific">Roseovarius halotolerans</name>
    <dbReference type="NCBI Taxonomy" id="505353"/>
    <lineage>
        <taxon>Bacteria</taxon>
        <taxon>Pseudomonadati</taxon>
        <taxon>Pseudomonadota</taxon>
        <taxon>Alphaproteobacteria</taxon>
        <taxon>Rhodobacterales</taxon>
        <taxon>Roseobacteraceae</taxon>
        <taxon>Roseovarius</taxon>
    </lineage>
</organism>
<dbReference type="GO" id="GO:0010181">
    <property type="term" value="F:FMN binding"/>
    <property type="evidence" value="ECO:0007669"/>
    <property type="project" value="InterPro"/>
</dbReference>
<accession>A0A1X6YWJ2</accession>
<proteinExistence type="predicted"/>
<dbReference type="PANTHER" id="PTHR30466:SF1">
    <property type="entry name" value="FMN REDUCTASE (NADH) RUTF"/>
    <property type="match status" value="1"/>
</dbReference>
<evidence type="ECO:0000313" key="4">
    <source>
        <dbReference type="Proteomes" id="UP000193207"/>
    </source>
</evidence>
<dbReference type="GO" id="GO:0042602">
    <property type="term" value="F:riboflavin reductase (NADPH) activity"/>
    <property type="evidence" value="ECO:0007669"/>
    <property type="project" value="TreeGrafter"/>
</dbReference>
<name>A0A1X6YWJ2_9RHOB</name>
<keyword evidence="1 3" id="KW-0560">Oxidoreductase</keyword>
<protein>
    <submittedName>
        <fullName evidence="3">Flavin-dependent monooxygenase, reductase subunit HsaB</fullName>
        <ecNumber evidence="3">1.5.1.36</ecNumber>
    </submittedName>
</protein>
<keyword evidence="3" id="KW-0503">Monooxygenase</keyword>
<sequence>MNAARDAFLAAMRQVAATVTVVTTDGPDGRMGATVSAFTSLSADPPMVLVCLKRGSRIARAVAANGVFTVNVLPEDAHEMARRFAGAFDDETPDRFHGTTFTETDFGPVLPRATAFTCRLEQSYHHATHEICIGAVTGISNAGEQPLTYLHGTFHVVRPKQSL</sequence>
<dbReference type="EMBL" id="FWFU01000002">
    <property type="protein sequence ID" value="SLN33205.1"/>
    <property type="molecule type" value="Genomic_DNA"/>
</dbReference>
<dbReference type="EC" id="1.5.1.36" evidence="3"/>
<feature type="domain" description="Flavin reductase like" evidence="2">
    <location>
        <begin position="12"/>
        <end position="156"/>
    </location>
</feature>
<keyword evidence="4" id="KW-1185">Reference proteome</keyword>
<dbReference type="AlphaFoldDB" id="A0A1X6YWJ2"/>
<dbReference type="InterPro" id="IPR050268">
    <property type="entry name" value="NADH-dep_flavin_reductase"/>
</dbReference>
<dbReference type="Pfam" id="PF01613">
    <property type="entry name" value="Flavin_Reduct"/>
    <property type="match status" value="1"/>
</dbReference>
<dbReference type="InterPro" id="IPR002563">
    <property type="entry name" value="Flavin_Rdtase-like_dom"/>
</dbReference>
<dbReference type="Gene3D" id="2.30.110.10">
    <property type="entry name" value="Electron Transport, Fmn-binding Protein, Chain A"/>
    <property type="match status" value="1"/>
</dbReference>
<dbReference type="GO" id="GO:0004497">
    <property type="term" value="F:monooxygenase activity"/>
    <property type="evidence" value="ECO:0007669"/>
    <property type="project" value="UniProtKB-KW"/>
</dbReference>
<dbReference type="InterPro" id="IPR012349">
    <property type="entry name" value="Split_barrel_FMN-bd"/>
</dbReference>
<dbReference type="SUPFAM" id="SSF50475">
    <property type="entry name" value="FMN-binding split barrel"/>
    <property type="match status" value="1"/>
</dbReference>
<reference evidence="3 4" key="1">
    <citation type="submission" date="2017-03" db="EMBL/GenBank/DDBJ databases">
        <authorList>
            <person name="Afonso C.L."/>
            <person name="Miller P.J."/>
            <person name="Scott M.A."/>
            <person name="Spackman E."/>
            <person name="Goraichik I."/>
            <person name="Dimitrov K.M."/>
            <person name="Suarez D.L."/>
            <person name="Swayne D.E."/>
        </authorList>
    </citation>
    <scope>NUCLEOTIDE SEQUENCE [LARGE SCALE GENOMIC DNA]</scope>
    <source>
        <strain evidence="3 4">CECT 8110</strain>
    </source>
</reference>
<dbReference type="GO" id="GO:0036382">
    <property type="term" value="F:flavin reductase (NADH) activity"/>
    <property type="evidence" value="ECO:0007669"/>
    <property type="project" value="UniProtKB-EC"/>
</dbReference>
<evidence type="ECO:0000313" key="3">
    <source>
        <dbReference type="EMBL" id="SLN33205.1"/>
    </source>
</evidence>
<gene>
    <name evidence="3" type="primary">hsaB</name>
    <name evidence="3" type="ORF">ROH8110_01591</name>
</gene>
<dbReference type="PANTHER" id="PTHR30466">
    <property type="entry name" value="FLAVIN REDUCTASE"/>
    <property type="match status" value="1"/>
</dbReference>
<evidence type="ECO:0000256" key="1">
    <source>
        <dbReference type="ARBA" id="ARBA00023002"/>
    </source>
</evidence>